<feature type="transmembrane region" description="Helical" evidence="1">
    <location>
        <begin position="64"/>
        <end position="85"/>
    </location>
</feature>
<proteinExistence type="predicted"/>
<reference evidence="4" key="1">
    <citation type="submission" date="2015-06" db="EMBL/GenBank/DDBJ databases">
        <authorList>
            <person name="Urmite Genomes"/>
        </authorList>
    </citation>
    <scope>NUCLEOTIDE SEQUENCE [LARGE SCALE GENOMIC DNA]</scope>
    <source>
        <strain evidence="4">CSUR P1867</strain>
    </source>
</reference>
<feature type="transmembrane region" description="Helical" evidence="1">
    <location>
        <begin position="37"/>
        <end position="57"/>
    </location>
</feature>
<name>A0A0G4QI73_9GAMM</name>
<dbReference type="GO" id="GO:0006508">
    <property type="term" value="P:proteolysis"/>
    <property type="evidence" value="ECO:0007669"/>
    <property type="project" value="UniProtKB-KW"/>
</dbReference>
<keyword evidence="1" id="KW-1133">Transmembrane helix</keyword>
<evidence type="ECO:0000256" key="1">
    <source>
        <dbReference type="SAM" id="Phobius"/>
    </source>
</evidence>
<keyword evidence="3" id="KW-0645">Protease</keyword>
<feature type="transmembrane region" description="Helical" evidence="1">
    <location>
        <begin position="170"/>
        <end position="195"/>
    </location>
</feature>
<dbReference type="InterPro" id="IPR003675">
    <property type="entry name" value="Rce1/LyrA-like_dom"/>
</dbReference>
<evidence type="ECO:0000313" key="3">
    <source>
        <dbReference type="EMBL" id="CRL65331.1"/>
    </source>
</evidence>
<evidence type="ECO:0000313" key="4">
    <source>
        <dbReference type="Proteomes" id="UP000183920"/>
    </source>
</evidence>
<dbReference type="EMBL" id="CVRY01000008">
    <property type="protein sequence ID" value="CRL65331.1"/>
    <property type="molecule type" value="Genomic_DNA"/>
</dbReference>
<feature type="transmembrane region" description="Helical" evidence="1">
    <location>
        <begin position="207"/>
        <end position="240"/>
    </location>
</feature>
<keyword evidence="1" id="KW-0812">Transmembrane</keyword>
<dbReference type="GO" id="GO:0080120">
    <property type="term" value="P:CAAX-box protein maturation"/>
    <property type="evidence" value="ECO:0007669"/>
    <property type="project" value="UniProtKB-ARBA"/>
</dbReference>
<feature type="transmembrane region" description="Helical" evidence="1">
    <location>
        <begin position="143"/>
        <end position="164"/>
    </location>
</feature>
<dbReference type="Proteomes" id="UP000183920">
    <property type="component" value="Unassembled WGS sequence"/>
</dbReference>
<dbReference type="AlphaFoldDB" id="A0A0G4QI73"/>
<feature type="domain" description="CAAX prenyl protease 2/Lysostaphin resistance protein A-like" evidence="2">
    <location>
        <begin position="170"/>
        <end position="260"/>
    </location>
</feature>
<protein>
    <submittedName>
        <fullName evidence="3">CAAX amino terminal protease self-immunity</fullName>
    </submittedName>
</protein>
<dbReference type="RefSeq" id="WP_072065121.1">
    <property type="nucleotide sequence ID" value="NZ_CVRY01000008.1"/>
</dbReference>
<gene>
    <name evidence="3" type="ORF">BN1804_03454</name>
</gene>
<organism evidence="3 4">
    <name type="scientific">Proteus penneri</name>
    <dbReference type="NCBI Taxonomy" id="102862"/>
    <lineage>
        <taxon>Bacteria</taxon>
        <taxon>Pseudomonadati</taxon>
        <taxon>Pseudomonadota</taxon>
        <taxon>Gammaproteobacteria</taxon>
        <taxon>Enterobacterales</taxon>
        <taxon>Morganellaceae</taxon>
        <taxon>Proteus</taxon>
    </lineage>
</organism>
<accession>A0A0G4QI73</accession>
<dbReference type="Pfam" id="PF02517">
    <property type="entry name" value="Rce1-like"/>
    <property type="match status" value="1"/>
</dbReference>
<keyword evidence="3" id="KW-0378">Hydrolase</keyword>
<sequence>MITWILLAFSLLFLGFNRTIAFITLIFTAVSAFITDVITWQALPIIFSILLLTFAYSRYKTQPLLRAIIIFALIIIASGLAFHLIPGFNNLRYLSHAIIGMKSAPFSFYFNADKALLPFIFLIFIPTLFVCEPLKKANKLQWAILIIAIPALLLIAVKLGGLAIELHLPSWLPAFILANLFFVSLAEEALFRGVIQQTLSRYLPPYVALLIAAIIFGLAHIAGGILLVIFASLAGVIYGLAWMWSGRLWVSTLFHFALNLTHLLFFTYPFKIA</sequence>
<evidence type="ECO:0000259" key="2">
    <source>
        <dbReference type="Pfam" id="PF02517"/>
    </source>
</evidence>
<keyword evidence="1" id="KW-0472">Membrane</keyword>
<feature type="transmembrane region" description="Helical" evidence="1">
    <location>
        <begin position="115"/>
        <end position="131"/>
    </location>
</feature>
<dbReference type="GO" id="GO:0004175">
    <property type="term" value="F:endopeptidase activity"/>
    <property type="evidence" value="ECO:0007669"/>
    <property type="project" value="UniProtKB-ARBA"/>
</dbReference>
<feature type="transmembrane region" description="Helical" evidence="1">
    <location>
        <begin position="246"/>
        <end position="268"/>
    </location>
</feature>